<dbReference type="STRING" id="316057.RPD_2161"/>
<feature type="domain" description="ATP-dependent DNA ligase family profile" evidence="5">
    <location>
        <begin position="114"/>
        <end position="247"/>
    </location>
</feature>
<dbReference type="GO" id="GO:0005524">
    <property type="term" value="F:ATP binding"/>
    <property type="evidence" value="ECO:0007669"/>
    <property type="project" value="InterPro"/>
</dbReference>
<dbReference type="SUPFAM" id="SSF56091">
    <property type="entry name" value="DNA ligase/mRNA capping enzyme, catalytic domain"/>
    <property type="match status" value="1"/>
</dbReference>
<evidence type="ECO:0000256" key="1">
    <source>
        <dbReference type="ARBA" id="ARBA00007572"/>
    </source>
</evidence>
<evidence type="ECO:0000256" key="2">
    <source>
        <dbReference type="ARBA" id="ARBA00012727"/>
    </source>
</evidence>
<dbReference type="InterPro" id="IPR012340">
    <property type="entry name" value="NA-bd_OB-fold"/>
</dbReference>
<dbReference type="Pfam" id="PF04679">
    <property type="entry name" value="DNA_ligase_A_C"/>
    <property type="match status" value="1"/>
</dbReference>
<dbReference type="Pfam" id="PF01068">
    <property type="entry name" value="DNA_ligase_A_M"/>
    <property type="match status" value="1"/>
</dbReference>
<dbReference type="EC" id="6.5.1.1" evidence="2"/>
<gene>
    <name evidence="6" type="ordered locus">RPD_2161</name>
</gene>
<dbReference type="GO" id="GO:0003910">
    <property type="term" value="F:DNA ligase (ATP) activity"/>
    <property type="evidence" value="ECO:0007669"/>
    <property type="project" value="UniProtKB-EC"/>
</dbReference>
<proteinExistence type="inferred from homology"/>
<dbReference type="InterPro" id="IPR050191">
    <property type="entry name" value="ATP-dep_DNA_ligase"/>
</dbReference>
<dbReference type="Gene3D" id="2.40.50.140">
    <property type="entry name" value="Nucleic acid-binding proteins"/>
    <property type="match status" value="1"/>
</dbReference>
<dbReference type="Gene3D" id="3.30.1490.70">
    <property type="match status" value="1"/>
</dbReference>
<dbReference type="GO" id="GO:0006310">
    <property type="term" value="P:DNA recombination"/>
    <property type="evidence" value="ECO:0007669"/>
    <property type="project" value="InterPro"/>
</dbReference>
<dbReference type="HOGENOM" id="CLU_008325_4_2_5"/>
<dbReference type="InterPro" id="IPR014146">
    <property type="entry name" value="LigD_ligase_dom"/>
</dbReference>
<dbReference type="PANTHER" id="PTHR45674">
    <property type="entry name" value="DNA LIGASE 1/3 FAMILY MEMBER"/>
    <property type="match status" value="1"/>
</dbReference>
<dbReference type="CDD" id="cd07971">
    <property type="entry name" value="OBF_DNA_ligase_LigD"/>
    <property type="match status" value="1"/>
</dbReference>
<dbReference type="BioCyc" id="RPAL316057:RPD_RS10850-MONOMER"/>
<sequence length="313" mass="34148">MAKRARVVRIHAEGAVPAPMPGFVQPQLATLRTRPPSGAGWIHEIKLDGYRGQAHVGPQGTRIYTRGGHDWSKMFAPLVAALSDAAVDEAVIDGEIVVVVDERTDFGALQADLAARRADRMLFYAFDLLHLDGYDLGPVPLTERKRLLKGLFDRGLEPPVVYSDSMDDGEAMFDGAGRLGWEGIVSKRADAPYRSGDRSLDWQKIKTSKREHLVIVGYVPATGGIAALHVARRDGDSLVYAGKVGTGFSVKVGADLRRRLAEIETAAPPIAKPPPRHRPRWVRPVMSADVEYRDITASGHLRHASFKGLAKAP</sequence>
<dbReference type="GO" id="GO:0006281">
    <property type="term" value="P:DNA repair"/>
    <property type="evidence" value="ECO:0007669"/>
    <property type="project" value="InterPro"/>
</dbReference>
<evidence type="ECO:0000313" key="6">
    <source>
        <dbReference type="EMBL" id="ABE39396.1"/>
    </source>
</evidence>
<keyword evidence="3 6" id="KW-0436">Ligase</keyword>
<comment type="similarity">
    <text evidence="1">Belongs to the ATP-dependent DNA ligase family.</text>
</comment>
<dbReference type="AlphaFoldDB" id="Q138U3"/>
<dbReference type="Proteomes" id="UP000001818">
    <property type="component" value="Chromosome"/>
</dbReference>
<accession>Q138U3</accession>
<evidence type="ECO:0000313" key="7">
    <source>
        <dbReference type="Proteomes" id="UP000001818"/>
    </source>
</evidence>
<comment type="catalytic activity">
    <reaction evidence="4">
        <text>ATP + (deoxyribonucleotide)n-3'-hydroxyl + 5'-phospho-(deoxyribonucleotide)m = (deoxyribonucleotide)n+m + AMP + diphosphate.</text>
        <dbReference type="EC" id="6.5.1.1"/>
    </reaction>
</comment>
<dbReference type="CDD" id="cd07906">
    <property type="entry name" value="Adenylation_DNA_ligase_LigD_LigC"/>
    <property type="match status" value="1"/>
</dbReference>
<dbReference type="NCBIfam" id="TIGR02779">
    <property type="entry name" value="NHEJ_ligase_lig"/>
    <property type="match status" value="1"/>
</dbReference>
<dbReference type="PANTHER" id="PTHR45674:SF4">
    <property type="entry name" value="DNA LIGASE 1"/>
    <property type="match status" value="1"/>
</dbReference>
<evidence type="ECO:0000259" key="5">
    <source>
        <dbReference type="PROSITE" id="PS50160"/>
    </source>
</evidence>
<dbReference type="KEGG" id="rpd:RPD_2161"/>
<reference evidence="6 7" key="1">
    <citation type="submission" date="2006-03" db="EMBL/GenBank/DDBJ databases">
        <title>Complete sequence of Rhodopseudomonas palustris BisB5.</title>
        <authorList>
            <consortium name="US DOE Joint Genome Institute"/>
            <person name="Copeland A."/>
            <person name="Lucas S."/>
            <person name="Lapidus A."/>
            <person name="Barry K."/>
            <person name="Detter J.C."/>
            <person name="Glavina del Rio T."/>
            <person name="Hammon N."/>
            <person name="Israni S."/>
            <person name="Dalin E."/>
            <person name="Tice H."/>
            <person name="Pitluck S."/>
            <person name="Chain P."/>
            <person name="Malfatti S."/>
            <person name="Shin M."/>
            <person name="Vergez L."/>
            <person name="Schmutz J."/>
            <person name="Larimer F."/>
            <person name="Land M."/>
            <person name="Hauser L."/>
            <person name="Pelletier D.A."/>
            <person name="Kyrpides N."/>
            <person name="Lykidis A."/>
            <person name="Oda Y."/>
            <person name="Harwood C.S."/>
            <person name="Richardson P."/>
        </authorList>
    </citation>
    <scope>NUCLEOTIDE SEQUENCE [LARGE SCALE GENOMIC DNA]</scope>
    <source>
        <strain evidence="6 7">BisB5</strain>
    </source>
</reference>
<name>Q138U3_RHOPS</name>
<dbReference type="Gene3D" id="3.30.470.30">
    <property type="entry name" value="DNA ligase/mRNA capping enzyme"/>
    <property type="match status" value="1"/>
</dbReference>
<evidence type="ECO:0000256" key="4">
    <source>
        <dbReference type="ARBA" id="ARBA00034003"/>
    </source>
</evidence>
<dbReference type="SUPFAM" id="SSF50249">
    <property type="entry name" value="Nucleic acid-binding proteins"/>
    <property type="match status" value="1"/>
</dbReference>
<dbReference type="InterPro" id="IPR012309">
    <property type="entry name" value="DNA_ligase_ATP-dep_C"/>
</dbReference>
<dbReference type="eggNOG" id="COG1793">
    <property type="taxonomic scope" value="Bacteria"/>
</dbReference>
<dbReference type="InterPro" id="IPR012310">
    <property type="entry name" value="DNA_ligase_ATP-dep_cent"/>
</dbReference>
<dbReference type="EMBL" id="CP000283">
    <property type="protein sequence ID" value="ABE39396.1"/>
    <property type="molecule type" value="Genomic_DNA"/>
</dbReference>
<evidence type="ECO:0000256" key="3">
    <source>
        <dbReference type="ARBA" id="ARBA00022598"/>
    </source>
</evidence>
<dbReference type="PROSITE" id="PS50160">
    <property type="entry name" value="DNA_LIGASE_A3"/>
    <property type="match status" value="1"/>
</dbReference>
<organism evidence="6 7">
    <name type="scientific">Rhodopseudomonas palustris (strain BisB5)</name>
    <dbReference type="NCBI Taxonomy" id="316057"/>
    <lineage>
        <taxon>Bacteria</taxon>
        <taxon>Pseudomonadati</taxon>
        <taxon>Pseudomonadota</taxon>
        <taxon>Alphaproteobacteria</taxon>
        <taxon>Hyphomicrobiales</taxon>
        <taxon>Nitrobacteraceae</taxon>
        <taxon>Rhodopseudomonas</taxon>
    </lineage>
</organism>
<protein>
    <recommendedName>
        <fullName evidence="2">DNA ligase (ATP)</fullName>
        <ecNumber evidence="2">6.5.1.1</ecNumber>
    </recommendedName>
</protein>